<reference evidence="13" key="1">
    <citation type="journal article" date="2020" name="Stud. Mycol.">
        <title>101 Dothideomycetes genomes: a test case for predicting lifestyles and emergence of pathogens.</title>
        <authorList>
            <person name="Haridas S."/>
            <person name="Albert R."/>
            <person name="Binder M."/>
            <person name="Bloem J."/>
            <person name="Labutti K."/>
            <person name="Salamov A."/>
            <person name="Andreopoulos B."/>
            <person name="Baker S."/>
            <person name="Barry K."/>
            <person name="Bills G."/>
            <person name="Bluhm B."/>
            <person name="Cannon C."/>
            <person name="Castanera R."/>
            <person name="Culley D."/>
            <person name="Daum C."/>
            <person name="Ezra D."/>
            <person name="Gonzalez J."/>
            <person name="Henrissat B."/>
            <person name="Kuo A."/>
            <person name="Liang C."/>
            <person name="Lipzen A."/>
            <person name="Lutzoni F."/>
            <person name="Magnuson J."/>
            <person name="Mondo S."/>
            <person name="Nolan M."/>
            <person name="Ohm R."/>
            <person name="Pangilinan J."/>
            <person name="Park H.-J."/>
            <person name="Ramirez L."/>
            <person name="Alfaro M."/>
            <person name="Sun H."/>
            <person name="Tritt A."/>
            <person name="Yoshinaga Y."/>
            <person name="Zwiers L.-H."/>
            <person name="Turgeon B."/>
            <person name="Goodwin S."/>
            <person name="Spatafora J."/>
            <person name="Crous P."/>
            <person name="Grigoriev I."/>
        </authorList>
    </citation>
    <scope>NUCLEOTIDE SEQUENCE</scope>
    <source>
        <strain evidence="13">CBS 113389</strain>
    </source>
</reference>
<dbReference type="InterPro" id="IPR017871">
    <property type="entry name" value="ABC_transporter-like_CS"/>
</dbReference>
<dbReference type="GeneID" id="54476600"/>
<feature type="domain" description="ABC transporter" evidence="11">
    <location>
        <begin position="413"/>
        <end position="657"/>
    </location>
</feature>
<feature type="domain" description="ABC transmembrane type-1" evidence="12">
    <location>
        <begin position="733"/>
        <end position="1020"/>
    </location>
</feature>
<dbReference type="GO" id="GO:0090374">
    <property type="term" value="P:oligopeptide export from mitochondrion"/>
    <property type="evidence" value="ECO:0007669"/>
    <property type="project" value="TreeGrafter"/>
</dbReference>
<keyword evidence="5" id="KW-0547">Nucleotide-binding</keyword>
<evidence type="ECO:0000256" key="4">
    <source>
        <dbReference type="ARBA" id="ARBA00022692"/>
    </source>
</evidence>
<feature type="region of interest" description="Disordered" evidence="9">
    <location>
        <begin position="16"/>
        <end position="63"/>
    </location>
</feature>
<dbReference type="InterPro" id="IPR003593">
    <property type="entry name" value="AAA+_ATPase"/>
</dbReference>
<comment type="subcellular location">
    <subcellularLocation>
        <location evidence="1">Membrane</location>
        <topology evidence="1">Multi-pass membrane protein</topology>
    </subcellularLocation>
</comment>
<comment type="similarity">
    <text evidence="2">Belongs to the ABC transporter superfamily. ABCB family. Multidrug resistance exporter (TC 3.A.1.201) subfamily.</text>
</comment>
<feature type="compositionally biased region" description="Basic and acidic residues" evidence="9">
    <location>
        <begin position="48"/>
        <end position="63"/>
    </location>
</feature>
<evidence type="ECO:0000259" key="12">
    <source>
        <dbReference type="PROSITE" id="PS50929"/>
    </source>
</evidence>
<feature type="transmembrane region" description="Helical" evidence="10">
    <location>
        <begin position="773"/>
        <end position="796"/>
    </location>
</feature>
<dbReference type="GO" id="GO:0005524">
    <property type="term" value="F:ATP binding"/>
    <property type="evidence" value="ECO:0007669"/>
    <property type="project" value="UniProtKB-KW"/>
</dbReference>
<keyword evidence="8 10" id="KW-0472">Membrane</keyword>
<dbReference type="SUPFAM" id="SSF90123">
    <property type="entry name" value="ABC transporter transmembrane region"/>
    <property type="match status" value="2"/>
</dbReference>
<evidence type="ECO:0000259" key="11">
    <source>
        <dbReference type="PROSITE" id="PS50893"/>
    </source>
</evidence>
<evidence type="ECO:0000256" key="7">
    <source>
        <dbReference type="ARBA" id="ARBA00022989"/>
    </source>
</evidence>
<dbReference type="PROSITE" id="PS00211">
    <property type="entry name" value="ABC_TRANSPORTER_1"/>
    <property type="match status" value="2"/>
</dbReference>
<evidence type="ECO:0000256" key="8">
    <source>
        <dbReference type="ARBA" id="ARBA00023136"/>
    </source>
</evidence>
<feature type="transmembrane region" description="Helical" evidence="10">
    <location>
        <begin position="137"/>
        <end position="161"/>
    </location>
</feature>
<dbReference type="GO" id="GO:0016887">
    <property type="term" value="F:ATP hydrolysis activity"/>
    <property type="evidence" value="ECO:0007669"/>
    <property type="project" value="InterPro"/>
</dbReference>
<dbReference type="InterPro" id="IPR027417">
    <property type="entry name" value="P-loop_NTPase"/>
</dbReference>
<keyword evidence="6 13" id="KW-0067">ATP-binding</keyword>
<dbReference type="InterPro" id="IPR011527">
    <property type="entry name" value="ABC1_TM_dom"/>
</dbReference>
<dbReference type="Pfam" id="PF00005">
    <property type="entry name" value="ABC_tran"/>
    <property type="match status" value="2"/>
</dbReference>
<gene>
    <name evidence="13" type="ORF">BDY17DRAFT_312093</name>
</gene>
<evidence type="ECO:0000256" key="10">
    <source>
        <dbReference type="SAM" id="Phobius"/>
    </source>
</evidence>
<dbReference type="CDD" id="cd03249">
    <property type="entry name" value="ABC_MTABC3_MDL1_MDL2"/>
    <property type="match status" value="1"/>
</dbReference>
<keyword evidence="4 10" id="KW-0812">Transmembrane</keyword>
<dbReference type="RefSeq" id="XP_033587949.1">
    <property type="nucleotide sequence ID" value="XM_033735598.1"/>
</dbReference>
<dbReference type="FunFam" id="3.40.50.300:FF:000251">
    <property type="entry name" value="ABC transporter B family member 19"/>
    <property type="match status" value="1"/>
</dbReference>
<dbReference type="SMART" id="SM00382">
    <property type="entry name" value="AAA"/>
    <property type="match status" value="2"/>
</dbReference>
<proteinExistence type="inferred from homology"/>
<feature type="transmembrane region" description="Helical" evidence="10">
    <location>
        <begin position="991"/>
        <end position="1012"/>
    </location>
</feature>
<evidence type="ECO:0000256" key="1">
    <source>
        <dbReference type="ARBA" id="ARBA00004141"/>
    </source>
</evidence>
<feature type="transmembrane region" description="Helical" evidence="10">
    <location>
        <begin position="314"/>
        <end position="334"/>
    </location>
</feature>
<dbReference type="InterPro" id="IPR036640">
    <property type="entry name" value="ABC1_TM_sf"/>
</dbReference>
<dbReference type="EMBL" id="MU001638">
    <property type="protein sequence ID" value="KAF2481379.1"/>
    <property type="molecule type" value="Genomic_DNA"/>
</dbReference>
<dbReference type="PANTHER" id="PTHR43394:SF27">
    <property type="entry name" value="ATP-DEPENDENT TRANSLOCASE ABCB1-LIKE"/>
    <property type="match status" value="1"/>
</dbReference>
<feature type="transmembrane region" description="Helical" evidence="10">
    <location>
        <begin position="210"/>
        <end position="229"/>
    </location>
</feature>
<feature type="transmembrane region" description="Helical" evidence="10">
    <location>
        <begin position="346"/>
        <end position="366"/>
    </location>
</feature>
<evidence type="ECO:0000313" key="14">
    <source>
        <dbReference type="Proteomes" id="UP000799767"/>
    </source>
</evidence>
<keyword evidence="14" id="KW-1185">Reference proteome</keyword>
<feature type="transmembrane region" description="Helical" evidence="10">
    <location>
        <begin position="955"/>
        <end position="979"/>
    </location>
</feature>
<dbReference type="Gene3D" id="3.40.50.300">
    <property type="entry name" value="P-loop containing nucleotide triphosphate hydrolases"/>
    <property type="match status" value="2"/>
</dbReference>
<protein>
    <submittedName>
        <fullName evidence="13">ATP-binding cassette, subfamily B, member 1</fullName>
    </submittedName>
</protein>
<evidence type="ECO:0000256" key="9">
    <source>
        <dbReference type="SAM" id="MobiDB-lite"/>
    </source>
</evidence>
<dbReference type="Gene3D" id="1.20.1560.10">
    <property type="entry name" value="ABC transporter type 1, transmembrane domain"/>
    <property type="match status" value="1"/>
</dbReference>
<dbReference type="InterPro" id="IPR003439">
    <property type="entry name" value="ABC_transporter-like_ATP-bd"/>
</dbReference>
<dbReference type="Proteomes" id="UP000799767">
    <property type="component" value="Unassembled WGS sequence"/>
</dbReference>
<name>A0A6A6PMU6_9PEZI</name>
<dbReference type="CDD" id="cd18577">
    <property type="entry name" value="ABC_6TM_Pgp_ABCB1_D1_like"/>
    <property type="match status" value="1"/>
</dbReference>
<keyword evidence="3" id="KW-0813">Transport</keyword>
<dbReference type="SUPFAM" id="SSF52540">
    <property type="entry name" value="P-loop containing nucleoside triphosphate hydrolases"/>
    <property type="match status" value="2"/>
</dbReference>
<feature type="transmembrane region" description="Helical" evidence="10">
    <location>
        <begin position="84"/>
        <end position="107"/>
    </location>
</feature>
<evidence type="ECO:0000256" key="6">
    <source>
        <dbReference type="ARBA" id="ARBA00022840"/>
    </source>
</evidence>
<feature type="transmembrane region" description="Helical" evidence="10">
    <location>
        <begin position="852"/>
        <end position="872"/>
    </location>
</feature>
<evidence type="ECO:0000256" key="3">
    <source>
        <dbReference type="ARBA" id="ARBA00022448"/>
    </source>
</evidence>
<dbReference type="GO" id="GO:0005743">
    <property type="term" value="C:mitochondrial inner membrane"/>
    <property type="evidence" value="ECO:0007669"/>
    <property type="project" value="TreeGrafter"/>
</dbReference>
<dbReference type="FunFam" id="1.20.1560.10:FF:000057">
    <property type="entry name" value="ABC multidrug transporter SitT"/>
    <property type="match status" value="1"/>
</dbReference>
<dbReference type="PROSITE" id="PS50929">
    <property type="entry name" value="ABC_TM1F"/>
    <property type="match status" value="2"/>
</dbReference>
<dbReference type="GO" id="GO:0015421">
    <property type="term" value="F:ABC-type oligopeptide transporter activity"/>
    <property type="evidence" value="ECO:0007669"/>
    <property type="project" value="TreeGrafter"/>
</dbReference>
<dbReference type="InterPro" id="IPR039421">
    <property type="entry name" value="Type_1_exporter"/>
</dbReference>
<accession>A0A6A6PMU6</accession>
<evidence type="ECO:0000313" key="13">
    <source>
        <dbReference type="EMBL" id="KAF2481379.1"/>
    </source>
</evidence>
<feature type="transmembrane region" description="Helical" evidence="10">
    <location>
        <begin position="235"/>
        <end position="255"/>
    </location>
</feature>
<feature type="compositionally biased region" description="Polar residues" evidence="9">
    <location>
        <begin position="20"/>
        <end position="29"/>
    </location>
</feature>
<feature type="transmembrane region" description="Helical" evidence="10">
    <location>
        <begin position="730"/>
        <end position="753"/>
    </location>
</feature>
<evidence type="ECO:0000256" key="2">
    <source>
        <dbReference type="ARBA" id="ARBA00007577"/>
    </source>
</evidence>
<keyword evidence="7 10" id="KW-1133">Transmembrane helix</keyword>
<evidence type="ECO:0000256" key="5">
    <source>
        <dbReference type="ARBA" id="ARBA00022741"/>
    </source>
</evidence>
<organism evidence="13 14">
    <name type="scientific">Neohortaea acidophila</name>
    <dbReference type="NCBI Taxonomy" id="245834"/>
    <lineage>
        <taxon>Eukaryota</taxon>
        <taxon>Fungi</taxon>
        <taxon>Dikarya</taxon>
        <taxon>Ascomycota</taxon>
        <taxon>Pezizomycotina</taxon>
        <taxon>Dothideomycetes</taxon>
        <taxon>Dothideomycetidae</taxon>
        <taxon>Mycosphaerellales</taxon>
        <taxon>Teratosphaeriaceae</taxon>
        <taxon>Neohortaea</taxon>
    </lineage>
</organism>
<sequence>MEPIIADEKLLHATEKETAARTTPISSKKSYGDVAVEIESDSPTPDGAKSDDKDGKAEGEGKKSEGSFKDYLRIFTYADRFEKFLFASAMLLSIISGIILPLMTIIFGSFTAKFNDFAKGNSSAQAFRNEVDHLCLYFIYLFIARLVIVYFANTAVSIAAIRTTAAIRKAFFDSTIRQEVWYFDGEGIGSISSQVTTNGNRINQGIAEKLATIVQGISLFFSAFIVALARQWELTLILMTIIPVIFVVTGGCITYDAKYEAQITSLYSQASVIAQDAISSIKTVHAFWASEKIAKKYDYYLEAAHKVGNKKSPVYGILFSVEYFLVLAATALAFWEGFRLYLDGTIPNVGIVLNVVLAITIGATAMSSIAPQFQSITNAASSAHELFSVIDKETKLDPLSTEGKQPSTCEGNIEIRNLHFAYPSRPSAQILHGLNLSIPAGKTTALVGASGCGKSTLVGLLERWYVPGSGEILLDGMDISEYNVGWLRSNIRLVQQEPVLFSGTVFQNVAKGFIGSQIDLPFEKQQELVVEACRSSNAHDFIEALPEGYDTQVGERASMLSGGQRQRIAIARSIISNPKVLLLDEATSALDPRAEGIVQDALNRVSVNKTTLVIAHKLATVRAADNIVVMSYGEVLEEGSHRELMERGGHYAALVNAQNLGGNSADQQPDFNIEEADVARQQSLALSRTKTGAHASTLEDEVKKLTKGTVNYSLIRCVFLMLGEQKGLTLNFIIATVASFISGWTYIAQALLFSRLIHVFTLPRHEAREQADFYSLMFFVVALANFFAYFGLGWAVNTIAQVVTHRYRNEMFTKILSLDQAFFDRPENASGALASKLSSVPNALLELMSANIFLILIVLVNLVSSVILAIAYGWKLGLVVVFGGLPLLVGSGYVKIRVDQKLEAESGDRFADSAALATEAVTSVRTVASLTLERRMYQEYSDSLDRIVATTSRSFMLTMVPYALSQSLEFLVMALGFWYGSRLIASGEYTVTQFFVIFIAVVFGGQAAGQFFGYTTSISKATVAANYILWLRTLTPTIKEDEQNSGIGPSGDGSVEFQNVDFSYQQRGAARVLKDISFEIKKGSYSAFCGPSGCGKSTVISLLERFYDPVSGHISLNGDKIANMSPRLYRNHLSLVQQEPTLYPWSVRENIALGLEYEPSDEEVLDACRQANAHEFVTSLPEGMNTSCGAKGLQFSGGQRQRIAIARALIRKPRLLLLDEATSALDTHSERIVQATLDEAAASRTTIAVAHRLSTIRHADVIFVFADGMSPSPSYLAARKARRGEVPLADGSGIFIGRIAEMGTHEELQRLKGRYYEMCIAQSLDRA</sequence>
<dbReference type="OrthoDB" id="6500128at2759"/>
<feature type="domain" description="ABC transmembrane type-1" evidence="12">
    <location>
        <begin position="89"/>
        <end position="378"/>
    </location>
</feature>
<dbReference type="PANTHER" id="PTHR43394">
    <property type="entry name" value="ATP-DEPENDENT PERMEASE MDL1, MITOCHONDRIAL"/>
    <property type="match status" value="1"/>
</dbReference>
<dbReference type="FunFam" id="3.40.50.300:FF:000913">
    <property type="entry name" value="ABC multidrug transporter SitT"/>
    <property type="match status" value="1"/>
</dbReference>
<feature type="domain" description="ABC transporter" evidence="11">
    <location>
        <begin position="1055"/>
        <end position="1292"/>
    </location>
</feature>
<dbReference type="Pfam" id="PF00664">
    <property type="entry name" value="ABC_membrane"/>
    <property type="match status" value="2"/>
</dbReference>
<dbReference type="PROSITE" id="PS50893">
    <property type="entry name" value="ABC_TRANSPORTER_2"/>
    <property type="match status" value="2"/>
</dbReference>
<dbReference type="CDD" id="cd18578">
    <property type="entry name" value="ABC_6TM_Pgp_ABCB1_D2_like"/>
    <property type="match status" value="1"/>
</dbReference>